<gene>
    <name evidence="3" type="primary">fjo30</name>
    <name evidence="3" type="ORF">GCM10007424_08940</name>
</gene>
<organism evidence="3 4">
    <name type="scientific">Flavobacterium suaedae</name>
    <dbReference type="NCBI Taxonomy" id="1767027"/>
    <lineage>
        <taxon>Bacteria</taxon>
        <taxon>Pseudomonadati</taxon>
        <taxon>Bacteroidota</taxon>
        <taxon>Flavobacteriia</taxon>
        <taxon>Flavobacteriales</taxon>
        <taxon>Flavobacteriaceae</taxon>
        <taxon>Flavobacterium</taxon>
    </lineage>
</organism>
<name>A0ABQ1JP34_9FLAO</name>
<proteinExistence type="predicted"/>
<comment type="caution">
    <text evidence="3">The sequence shown here is derived from an EMBL/GenBank/DDBJ whole genome shotgun (WGS) entry which is preliminary data.</text>
</comment>
<dbReference type="InterPro" id="IPR036188">
    <property type="entry name" value="FAD/NAD-bd_sf"/>
</dbReference>
<dbReference type="RefSeq" id="WP_188620045.1">
    <property type="nucleotide sequence ID" value="NZ_BMJE01000002.1"/>
</dbReference>
<protein>
    <submittedName>
        <fullName evidence="3">FAD-dependent oxidoreductase</fullName>
    </submittedName>
</protein>
<keyword evidence="1" id="KW-0560">Oxidoreductase</keyword>
<dbReference type="Proteomes" id="UP000615760">
    <property type="component" value="Unassembled WGS sequence"/>
</dbReference>
<sequence length="346" mass="38962">MKDFIIVGAGIAGVSFAETCLLNGKTFTVIADNSQNSSRVAAGVYNPVILKRFRPPADAEKHLNYIKPFYKTMEERLNVQFMHEVPVYRKFASVEEQNMWFEAADKPLLEPFLNTTIQHKKYNGVSSPFGFGKVNHTGYMDTNHFLDSYRDFLKSENLFLEESFDYDALKVEDDRVTYKDITAKHIVFAEGYGIKSNPFFKDLPLNGTKGEVLVIKASELDIDVIIKSGVFVLPIGDNIYKIGATYEWEDKTTIPTQKGREELEQKLQEIITCDYEVIDQLAGIRPTVKDRKSLVGTHAAYTNVHLLNGLGTRGVLLGPPMAALLYDAVINGNEVPKEVNLNRFTS</sequence>
<dbReference type="PANTHER" id="PTHR13847">
    <property type="entry name" value="SARCOSINE DEHYDROGENASE-RELATED"/>
    <property type="match status" value="1"/>
</dbReference>
<evidence type="ECO:0000313" key="4">
    <source>
        <dbReference type="Proteomes" id="UP000615760"/>
    </source>
</evidence>
<dbReference type="InterPro" id="IPR006076">
    <property type="entry name" value="FAD-dep_OxRdtase"/>
</dbReference>
<dbReference type="SUPFAM" id="SSF51905">
    <property type="entry name" value="FAD/NAD(P)-binding domain"/>
    <property type="match status" value="1"/>
</dbReference>
<evidence type="ECO:0000256" key="1">
    <source>
        <dbReference type="ARBA" id="ARBA00023002"/>
    </source>
</evidence>
<feature type="domain" description="FAD dependent oxidoreductase" evidence="2">
    <location>
        <begin position="3"/>
        <end position="326"/>
    </location>
</feature>
<accession>A0ABQ1JP34</accession>
<evidence type="ECO:0000313" key="3">
    <source>
        <dbReference type="EMBL" id="GGB71149.1"/>
    </source>
</evidence>
<reference evidence="4" key="1">
    <citation type="journal article" date="2019" name="Int. J. Syst. Evol. Microbiol.">
        <title>The Global Catalogue of Microorganisms (GCM) 10K type strain sequencing project: providing services to taxonomists for standard genome sequencing and annotation.</title>
        <authorList>
            <consortium name="The Broad Institute Genomics Platform"/>
            <consortium name="The Broad Institute Genome Sequencing Center for Infectious Disease"/>
            <person name="Wu L."/>
            <person name="Ma J."/>
        </authorList>
    </citation>
    <scope>NUCLEOTIDE SEQUENCE [LARGE SCALE GENOMIC DNA]</scope>
    <source>
        <strain evidence="4">CGMCC 1.15461</strain>
    </source>
</reference>
<keyword evidence="4" id="KW-1185">Reference proteome</keyword>
<evidence type="ECO:0000259" key="2">
    <source>
        <dbReference type="Pfam" id="PF01266"/>
    </source>
</evidence>
<dbReference type="Gene3D" id="3.50.50.60">
    <property type="entry name" value="FAD/NAD(P)-binding domain"/>
    <property type="match status" value="1"/>
</dbReference>
<dbReference type="EMBL" id="BMJE01000002">
    <property type="protein sequence ID" value="GGB71149.1"/>
    <property type="molecule type" value="Genomic_DNA"/>
</dbReference>
<dbReference type="Pfam" id="PF01266">
    <property type="entry name" value="DAO"/>
    <property type="match status" value="1"/>
</dbReference>
<dbReference type="PANTHER" id="PTHR13847:SF289">
    <property type="entry name" value="GLYCINE OXIDASE"/>
    <property type="match status" value="1"/>
</dbReference>
<dbReference type="Gene3D" id="3.30.9.10">
    <property type="entry name" value="D-Amino Acid Oxidase, subunit A, domain 2"/>
    <property type="match status" value="1"/>
</dbReference>